<keyword evidence="4" id="KW-0234">DNA repair</keyword>
<accession>A0A9P9JAV8</accession>
<sequence>MADFRQLALEFVLADDEGQQTTIAQNAAKEIQTGAPNLNPVARWVEAVQPWMPGSGTEAEDGDATPDWTARAKALEFLARTLDFLNKDVLKPSQVKLLVSFFGAMFEVDHKAGILASANALSRIVAMKSFQKQSANDIIKKVCALKDDFPRQVSKTRFAIYELVRYLMTTPEVASDLQHKHGSSAGFMIDLLQLCRSERDPECLMVWFDILRVFLVEYSPSKEVLDEVYATFKLYFPIALPRASQTGITPEDLKLQLRKCFSATHHLADQTIPFLVGKLDQGDGVTVNVKVDILKTLRACLDEYSNPDQSIAPYVNQIWGSLKYEVRNGEIEDTIWGTLEVLKSLTIRLKGDYLRDYTLTVTRDCVTDLANTTYTASSGRLLVSVLSAKPSAFVLMVAPAITHIKDNLRHPKAPMHSQDLLKILHVILETRLLLADIDMSAEDREDFAAVDPFFKPLYEDVYKTTVESGSKPDVPYDDIKVVSQAVQGAGALVCQKPAKPFDLSAESGRLLPEGTCSQICESLFAIILQSATGNTRAEGFDELVDETTKALQRAIRSYTSGSTPLVDRAKDIIRSQWQDKGNSEASVVISALGAHLAFVTCSELPQTASNGLGHFVYYVQSLLSELFAALDAKADPKVWCSLVATIQSTIRYFNDACLAGNPDKELAFADEAWIQKTEERYPGLTRLGGDRTGVSGENIPMASSTSTVTEIRNEFLIIGLFIARQIYRRATKTVEAHPSTGKRALTLSDDFTGVDSASANQYLYLVSSLTGFVVHEMSEAQQVSLRADNFAISLFHEDFISIPQAVVEASEPDKSLIESDSAWSWLINESLNVLCLAVLEALRPSSIARLFENGVAQELVIHGSASVAATDNAIARPAALSILTTLANKYKIETLPHLITKLEHLSTSAVKPSSENDDQNHRLEQFKSTYALAAGMTRRYMGKEAKGLVQLFKEAPKDAKIGHQFGRQLEMVVAPQHVLTKENHAIIKPLWMQKVYFELVNPMLQAAVGAVPEVQDQLSKTNFSIGVLMMVKHMNFTIYEADADKILRISIAVAQNIGVGPDAKAALDVLKNILVGAPEKGKDHIRSIIRICTTVFSDKPASTTKLDWLPDDYVPTTTDPETQAGCGKLALEITGGLPRMFESQHLLPHASQVERQLTLACGHRVRDLRRTARLARAAWAELK</sequence>
<evidence type="ECO:0000256" key="3">
    <source>
        <dbReference type="ARBA" id="ARBA00023242"/>
    </source>
</evidence>
<dbReference type="SUPFAM" id="SSF48371">
    <property type="entry name" value="ARM repeat"/>
    <property type="match status" value="1"/>
</dbReference>
<dbReference type="PANTHER" id="PTHR12891:SF0">
    <property type="entry name" value="MMS19 NUCLEOTIDE EXCISION REPAIR PROTEIN HOMOLOG"/>
    <property type="match status" value="1"/>
</dbReference>
<dbReference type="InterPro" id="IPR024687">
    <property type="entry name" value="MMS19_C"/>
</dbReference>
<keyword evidence="4" id="KW-0227">DNA damage</keyword>
<comment type="subcellular location">
    <subcellularLocation>
        <location evidence="1 4">Nucleus</location>
    </subcellularLocation>
</comment>
<protein>
    <recommendedName>
        <fullName evidence="4">MMS19 nucleotide excision repair protein</fullName>
    </recommendedName>
</protein>
<comment type="similarity">
    <text evidence="4">Belongs to the MET18/MMS19 family.</text>
</comment>
<dbReference type="PANTHER" id="PTHR12891">
    <property type="entry name" value="DNA REPAIR/TRANSCRIPTION PROTEIN MET18/MMS19"/>
    <property type="match status" value="1"/>
</dbReference>
<reference evidence="7" key="1">
    <citation type="journal article" date="2021" name="Nat. Commun.">
        <title>Genetic determinants of endophytism in the Arabidopsis root mycobiome.</title>
        <authorList>
            <person name="Mesny F."/>
            <person name="Miyauchi S."/>
            <person name="Thiergart T."/>
            <person name="Pickel B."/>
            <person name="Atanasova L."/>
            <person name="Karlsson M."/>
            <person name="Huettel B."/>
            <person name="Barry K.W."/>
            <person name="Haridas S."/>
            <person name="Chen C."/>
            <person name="Bauer D."/>
            <person name="Andreopoulos W."/>
            <person name="Pangilinan J."/>
            <person name="LaButti K."/>
            <person name="Riley R."/>
            <person name="Lipzen A."/>
            <person name="Clum A."/>
            <person name="Drula E."/>
            <person name="Henrissat B."/>
            <person name="Kohler A."/>
            <person name="Grigoriev I.V."/>
            <person name="Martin F.M."/>
            <person name="Hacquard S."/>
        </authorList>
    </citation>
    <scope>NUCLEOTIDE SEQUENCE</scope>
    <source>
        <strain evidence="7">MPI-CAGE-AT-0021</strain>
    </source>
</reference>
<dbReference type="GO" id="GO:0016226">
    <property type="term" value="P:iron-sulfur cluster assembly"/>
    <property type="evidence" value="ECO:0007669"/>
    <property type="project" value="UniProtKB-UniRule"/>
</dbReference>
<dbReference type="GO" id="GO:0005634">
    <property type="term" value="C:nucleus"/>
    <property type="evidence" value="ECO:0007669"/>
    <property type="project" value="UniProtKB-SubCell"/>
</dbReference>
<keyword evidence="3 4" id="KW-0539">Nucleus</keyword>
<proteinExistence type="inferred from homology"/>
<dbReference type="EMBL" id="JAGMUU010000002">
    <property type="protein sequence ID" value="KAH7159879.1"/>
    <property type="molecule type" value="Genomic_DNA"/>
</dbReference>
<dbReference type="GO" id="GO:0051604">
    <property type="term" value="P:protein maturation"/>
    <property type="evidence" value="ECO:0007669"/>
    <property type="project" value="UniProtKB-UniRule"/>
</dbReference>
<evidence type="ECO:0000259" key="6">
    <source>
        <dbReference type="Pfam" id="PF14500"/>
    </source>
</evidence>
<dbReference type="Pfam" id="PF12460">
    <property type="entry name" value="MMS19_C"/>
    <property type="match status" value="1"/>
</dbReference>
<dbReference type="GO" id="GO:0097361">
    <property type="term" value="C:cytosolic [4Fe-4S] assembly targeting complex"/>
    <property type="evidence" value="ECO:0007669"/>
    <property type="project" value="UniProtKB-UniRule"/>
</dbReference>
<comment type="caution">
    <text evidence="7">The sequence shown here is derived from an EMBL/GenBank/DDBJ whole genome shotgun (WGS) entry which is preliminary data.</text>
</comment>
<evidence type="ECO:0000313" key="7">
    <source>
        <dbReference type="EMBL" id="KAH7159879.1"/>
    </source>
</evidence>
<gene>
    <name evidence="7" type="ORF">B0J13DRAFT_493192</name>
</gene>
<dbReference type="InterPro" id="IPR029240">
    <property type="entry name" value="MMS19_N"/>
</dbReference>
<keyword evidence="8" id="KW-1185">Reference proteome</keyword>
<keyword evidence="2" id="KW-0677">Repeat</keyword>
<dbReference type="GO" id="GO:0006281">
    <property type="term" value="P:DNA repair"/>
    <property type="evidence" value="ECO:0007669"/>
    <property type="project" value="UniProtKB-UniRule"/>
</dbReference>
<organism evidence="7 8">
    <name type="scientific">Dactylonectria estremocensis</name>
    <dbReference type="NCBI Taxonomy" id="1079267"/>
    <lineage>
        <taxon>Eukaryota</taxon>
        <taxon>Fungi</taxon>
        <taxon>Dikarya</taxon>
        <taxon>Ascomycota</taxon>
        <taxon>Pezizomycotina</taxon>
        <taxon>Sordariomycetes</taxon>
        <taxon>Hypocreomycetidae</taxon>
        <taxon>Hypocreales</taxon>
        <taxon>Nectriaceae</taxon>
        <taxon>Dactylonectria</taxon>
    </lineage>
</organism>
<dbReference type="Pfam" id="PF14500">
    <property type="entry name" value="MMS19_N"/>
    <property type="match status" value="1"/>
</dbReference>
<name>A0A9P9JAV8_9HYPO</name>
<evidence type="ECO:0000256" key="2">
    <source>
        <dbReference type="ARBA" id="ARBA00022737"/>
    </source>
</evidence>
<dbReference type="AlphaFoldDB" id="A0A9P9JAV8"/>
<comment type="function">
    <text evidence="4">Key component of the cytosolic iron-sulfur protein assembly (CIA) complex, a multiprotein complex that mediates the incorporation of iron-sulfur cluster into apoproteins specifically involved in DNA metabolism and genomic integrity. In the CIA complex, MMS19 acts as an adapter between early-acting CIA components and a subset of cellular target iron-sulfur proteins.</text>
</comment>
<dbReference type="Proteomes" id="UP000717696">
    <property type="component" value="Unassembled WGS sequence"/>
</dbReference>
<evidence type="ECO:0000313" key="8">
    <source>
        <dbReference type="Proteomes" id="UP000717696"/>
    </source>
</evidence>
<evidence type="ECO:0000256" key="1">
    <source>
        <dbReference type="ARBA" id="ARBA00004123"/>
    </source>
</evidence>
<dbReference type="OrthoDB" id="342900at2759"/>
<feature type="domain" description="MMS19 N-terminal" evidence="6">
    <location>
        <begin position="67"/>
        <end position="326"/>
    </location>
</feature>
<feature type="domain" description="MMS19 C-terminal" evidence="5">
    <location>
        <begin position="758"/>
        <end position="1046"/>
    </location>
</feature>
<dbReference type="InterPro" id="IPR016024">
    <property type="entry name" value="ARM-type_fold"/>
</dbReference>
<evidence type="ECO:0000256" key="4">
    <source>
        <dbReference type="RuleBase" id="RU367072"/>
    </source>
</evidence>
<dbReference type="InterPro" id="IPR039920">
    <property type="entry name" value="MMS19"/>
</dbReference>
<evidence type="ECO:0000259" key="5">
    <source>
        <dbReference type="Pfam" id="PF12460"/>
    </source>
</evidence>